<dbReference type="InterPro" id="IPR036409">
    <property type="entry name" value="Aldolase_II/adducin_N_sf"/>
</dbReference>
<evidence type="ECO:0000256" key="2">
    <source>
        <dbReference type="ARBA" id="ARBA00023239"/>
    </source>
</evidence>
<dbReference type="Gene3D" id="3.40.225.10">
    <property type="entry name" value="Class II aldolase/adducin N-terminal domain"/>
    <property type="match status" value="1"/>
</dbReference>
<gene>
    <name evidence="4" type="ORF">DCMF_07285</name>
</gene>
<accession>A0A3G1KQ66</accession>
<dbReference type="EMBL" id="CP017634">
    <property type="protein sequence ID" value="ATW24612.1"/>
    <property type="molecule type" value="Genomic_DNA"/>
</dbReference>
<dbReference type="PANTHER" id="PTHR22789">
    <property type="entry name" value="FUCULOSE PHOSPHATE ALDOLASE"/>
    <property type="match status" value="1"/>
</dbReference>
<dbReference type="RefSeq" id="WP_148133820.1">
    <property type="nucleotide sequence ID" value="NZ_CP017634.1"/>
</dbReference>
<keyword evidence="2" id="KW-0456">Lyase</keyword>
<dbReference type="Pfam" id="PF00596">
    <property type="entry name" value="Aldolase_II"/>
    <property type="match status" value="1"/>
</dbReference>
<proteinExistence type="predicted"/>
<dbReference type="SMART" id="SM01007">
    <property type="entry name" value="Aldolase_II"/>
    <property type="match status" value="1"/>
</dbReference>
<name>A0A3G1KQ66_FORW1</name>
<keyword evidence="1" id="KW-0479">Metal-binding</keyword>
<reference evidence="4 5" key="1">
    <citation type="submission" date="2016-10" db="EMBL/GenBank/DDBJ databases">
        <title>Complete Genome Sequence of Peptococcaceae strain DCMF.</title>
        <authorList>
            <person name="Edwards R.J."/>
            <person name="Holland S.I."/>
            <person name="Deshpande N.P."/>
            <person name="Wong Y.K."/>
            <person name="Ertan H."/>
            <person name="Manefield M."/>
            <person name="Russell T.L."/>
            <person name="Lee M.J."/>
        </authorList>
    </citation>
    <scope>NUCLEOTIDE SEQUENCE [LARGE SCALE GENOMIC DNA]</scope>
    <source>
        <strain evidence="4 5">DCMF</strain>
    </source>
</reference>
<keyword evidence="5" id="KW-1185">Reference proteome</keyword>
<evidence type="ECO:0000313" key="5">
    <source>
        <dbReference type="Proteomes" id="UP000323521"/>
    </source>
</evidence>
<dbReference type="AlphaFoldDB" id="A0A3G1KQ66"/>
<evidence type="ECO:0000259" key="3">
    <source>
        <dbReference type="SMART" id="SM01007"/>
    </source>
</evidence>
<dbReference type="InterPro" id="IPR001303">
    <property type="entry name" value="Aldolase_II/adducin_N"/>
</dbReference>
<dbReference type="Proteomes" id="UP000323521">
    <property type="component" value="Chromosome"/>
</dbReference>
<dbReference type="InterPro" id="IPR050197">
    <property type="entry name" value="Aldolase_class_II_sugar_metab"/>
</dbReference>
<dbReference type="OrthoDB" id="9786287at2"/>
<dbReference type="PANTHER" id="PTHR22789:SF0">
    <property type="entry name" value="3-OXO-TETRONATE 4-PHOSPHATE DECARBOXYLASE-RELATED"/>
    <property type="match status" value="1"/>
</dbReference>
<dbReference type="SUPFAM" id="SSF53639">
    <property type="entry name" value="AraD/HMP-PK domain-like"/>
    <property type="match status" value="1"/>
</dbReference>
<dbReference type="GO" id="GO:0019323">
    <property type="term" value="P:pentose catabolic process"/>
    <property type="evidence" value="ECO:0007669"/>
    <property type="project" value="TreeGrafter"/>
</dbReference>
<dbReference type="GO" id="GO:0046872">
    <property type="term" value="F:metal ion binding"/>
    <property type="evidence" value="ECO:0007669"/>
    <property type="project" value="UniProtKB-KW"/>
</dbReference>
<dbReference type="GO" id="GO:0005829">
    <property type="term" value="C:cytosol"/>
    <property type="evidence" value="ECO:0007669"/>
    <property type="project" value="TreeGrafter"/>
</dbReference>
<organism evidence="4 5">
    <name type="scientific">Formimonas warabiya</name>
    <dbReference type="NCBI Taxonomy" id="1761012"/>
    <lineage>
        <taxon>Bacteria</taxon>
        <taxon>Bacillati</taxon>
        <taxon>Bacillota</taxon>
        <taxon>Clostridia</taxon>
        <taxon>Eubacteriales</taxon>
        <taxon>Peptococcaceae</taxon>
        <taxon>Candidatus Formimonas</taxon>
    </lineage>
</organism>
<dbReference type="KEGG" id="fwa:DCMF_07285"/>
<evidence type="ECO:0000313" key="4">
    <source>
        <dbReference type="EMBL" id="ATW24612.1"/>
    </source>
</evidence>
<evidence type="ECO:0000256" key="1">
    <source>
        <dbReference type="ARBA" id="ARBA00022723"/>
    </source>
</evidence>
<sequence length="219" mass="23909">MIIYSAGQLKEELIDTGKKLVDLRLVVATWGNISCRVPKTGHFIVTPSGMPYHELKPADLVTMGRDGDIVEGTRKPSSEVLMHQEIYKARPDIHAIVHTHSNFACSFAVAGSPIPPILEEMAQLIGGPVQVARYAPPGTRELAEHAVEALDQRNAALLANHGVVAAGRTLHEALTVAVLVEKCAQVFLGAKMLGTPHILSPQETHLLRENFLKYYGQKR</sequence>
<dbReference type="GO" id="GO:0016832">
    <property type="term" value="F:aldehyde-lyase activity"/>
    <property type="evidence" value="ECO:0007669"/>
    <property type="project" value="TreeGrafter"/>
</dbReference>
<protein>
    <recommendedName>
        <fullName evidence="3">Class II aldolase/adducin N-terminal domain-containing protein</fullName>
    </recommendedName>
</protein>
<feature type="domain" description="Class II aldolase/adducin N-terminal" evidence="3">
    <location>
        <begin position="11"/>
        <end position="188"/>
    </location>
</feature>